<accession>A0ABU8LVG4</accession>
<dbReference type="Proteomes" id="UP001368654">
    <property type="component" value="Unassembled WGS sequence"/>
</dbReference>
<organism evidence="2 3">
    <name type="scientific">Microbacterium marmarense</name>
    <dbReference type="NCBI Taxonomy" id="3122051"/>
    <lineage>
        <taxon>Bacteria</taxon>
        <taxon>Bacillati</taxon>
        <taxon>Actinomycetota</taxon>
        <taxon>Actinomycetes</taxon>
        <taxon>Micrococcales</taxon>
        <taxon>Microbacteriaceae</taxon>
        <taxon>Microbacterium</taxon>
    </lineage>
</organism>
<evidence type="ECO:0000313" key="3">
    <source>
        <dbReference type="Proteomes" id="UP001368654"/>
    </source>
</evidence>
<keyword evidence="1" id="KW-0812">Transmembrane</keyword>
<comment type="caution">
    <text evidence="2">The sequence shown here is derived from an EMBL/GenBank/DDBJ whole genome shotgun (WGS) entry which is preliminary data.</text>
</comment>
<feature type="transmembrane region" description="Helical" evidence="1">
    <location>
        <begin position="150"/>
        <end position="168"/>
    </location>
</feature>
<keyword evidence="3" id="KW-1185">Reference proteome</keyword>
<evidence type="ECO:0008006" key="4">
    <source>
        <dbReference type="Google" id="ProtNLM"/>
    </source>
</evidence>
<reference evidence="2 3" key="1">
    <citation type="submission" date="2024-02" db="EMBL/GenBank/DDBJ databases">
        <authorList>
            <person name="Saticioglu I.B."/>
        </authorList>
    </citation>
    <scope>NUCLEOTIDE SEQUENCE [LARGE SCALE GENOMIC DNA]</scope>
    <source>
        <strain evidence="2 3">Mu-86</strain>
    </source>
</reference>
<name>A0ABU8LVG4_9MICO</name>
<evidence type="ECO:0000256" key="1">
    <source>
        <dbReference type="SAM" id="Phobius"/>
    </source>
</evidence>
<keyword evidence="1" id="KW-0472">Membrane</keyword>
<dbReference type="EMBL" id="JBBDGL010000003">
    <property type="protein sequence ID" value="MEJ1156239.1"/>
    <property type="molecule type" value="Genomic_DNA"/>
</dbReference>
<feature type="transmembrane region" description="Helical" evidence="1">
    <location>
        <begin position="127"/>
        <end position="144"/>
    </location>
</feature>
<feature type="transmembrane region" description="Helical" evidence="1">
    <location>
        <begin position="75"/>
        <end position="94"/>
    </location>
</feature>
<gene>
    <name evidence="2" type="ORF">WDU96_11585</name>
</gene>
<proteinExistence type="predicted"/>
<feature type="transmembrane region" description="Helical" evidence="1">
    <location>
        <begin position="100"/>
        <end position="120"/>
    </location>
</feature>
<protein>
    <recommendedName>
        <fullName evidence="4">Permease</fullName>
    </recommendedName>
</protein>
<feature type="transmembrane region" description="Helical" evidence="1">
    <location>
        <begin position="7"/>
        <end position="28"/>
    </location>
</feature>
<sequence>MISVRNVLTTLGLAFTVYLAVRGMWWTSTPAEPILAIAVLAFYLATALLCILWMPRSSSKLSRSGRSIPPNRLPLLARVLALTCAGVVPTAVAVAAGPDLVTASFATWYLGGIGALMTVVMSRHSPWVAWFGIALLAAGSIAWMGAPAALGLGLVGSIVWVAVAQLLVRSLDRAARDTDRLAQLQRAASAWQTSHLVRQRERRVQVQRALAVAGPVLGRTVKTGGDLSEEERVEARVAEGRLRDEMRGPRLIDDAVQQELERARRRGATVTVLDEGGLDALDETALQAIRAQLATILHTSTSDRLYVRTSRNATVAVTVVGRSASDQGPSDEDAVDLWHEILHADATR</sequence>
<keyword evidence="1" id="KW-1133">Transmembrane helix</keyword>
<evidence type="ECO:0000313" key="2">
    <source>
        <dbReference type="EMBL" id="MEJ1156239.1"/>
    </source>
</evidence>
<feature type="transmembrane region" description="Helical" evidence="1">
    <location>
        <begin position="34"/>
        <end position="54"/>
    </location>
</feature>
<dbReference type="RefSeq" id="WP_337338670.1">
    <property type="nucleotide sequence ID" value="NZ_JBBDGL010000003.1"/>
</dbReference>